<organism evidence="2 3">
    <name type="scientific">Promethearchaeum syntrophicum</name>
    <dbReference type="NCBI Taxonomy" id="2594042"/>
    <lineage>
        <taxon>Archaea</taxon>
        <taxon>Promethearchaeati</taxon>
        <taxon>Promethearchaeota</taxon>
        <taxon>Promethearchaeia</taxon>
        <taxon>Promethearchaeales</taxon>
        <taxon>Promethearchaeaceae</taxon>
        <taxon>Promethearchaeum</taxon>
    </lineage>
</organism>
<name>A0A5B9D911_9ARCH</name>
<dbReference type="InterPro" id="IPR016024">
    <property type="entry name" value="ARM-type_fold"/>
</dbReference>
<dbReference type="PANTHER" id="PTHR12697:SF5">
    <property type="entry name" value="DEOXYHYPUSINE HYDROXYLASE"/>
    <property type="match status" value="1"/>
</dbReference>
<protein>
    <submittedName>
        <fullName evidence="2">HEAT repeat domain-containing protein</fullName>
    </submittedName>
</protein>
<dbReference type="KEGG" id="psyt:DSAG12_01465"/>
<accession>A0A5B9D911</accession>
<dbReference type="PROSITE" id="PS50077">
    <property type="entry name" value="HEAT_REPEAT"/>
    <property type="match status" value="1"/>
</dbReference>
<dbReference type="RefSeq" id="WP_147662541.1">
    <property type="nucleotide sequence ID" value="NZ_CP042905.2"/>
</dbReference>
<dbReference type="Pfam" id="PF03130">
    <property type="entry name" value="HEAT_PBS"/>
    <property type="match status" value="1"/>
</dbReference>
<dbReference type="AlphaFoldDB" id="A0A5B9D911"/>
<dbReference type="InterPro" id="IPR011989">
    <property type="entry name" value="ARM-like"/>
</dbReference>
<dbReference type="Gene3D" id="1.25.10.10">
    <property type="entry name" value="Leucine-rich Repeat Variant"/>
    <property type="match status" value="2"/>
</dbReference>
<keyword evidence="3" id="KW-1185">Reference proteome</keyword>
<dbReference type="SMART" id="SM00567">
    <property type="entry name" value="EZ_HEAT"/>
    <property type="match status" value="6"/>
</dbReference>
<dbReference type="PANTHER" id="PTHR12697">
    <property type="entry name" value="PBS LYASE HEAT-LIKE PROTEIN"/>
    <property type="match status" value="1"/>
</dbReference>
<sequence length="323" mass="36021">MAENDSNKSESDNLLKKLDDEDILEKKKAIFKIGEKKIVKAVPTLISLLKNDEDSVVRNSAARAIGKIGDREHLDQIVEALIEALGDADYYVRVNACWGLGKIKDSRAIPHLIEMVDPDQRVYTMGDEILESTTEEQASTKLKEEGMKFSDVIVEAIKSLGKIKDPKALPALIEALKDESDGTVRCAAALAMGQIKDEAAVPYLISALDDKYWYVRRDAAKALSKLKAKSVKAAPMLARKMTDMYDEVREFALKALLAIGKPAGTEIFKLFLNNPQDTKLQKFISSNLTKQDMGSILKDLIETERNPTKKQIYEEYLVKIANN</sequence>
<dbReference type="GO" id="GO:0016491">
    <property type="term" value="F:oxidoreductase activity"/>
    <property type="evidence" value="ECO:0007669"/>
    <property type="project" value="TreeGrafter"/>
</dbReference>
<dbReference type="InterPro" id="IPR021133">
    <property type="entry name" value="HEAT_type_2"/>
</dbReference>
<evidence type="ECO:0000313" key="2">
    <source>
        <dbReference type="EMBL" id="QEE15639.1"/>
    </source>
</evidence>
<gene>
    <name evidence="2" type="ORF">DSAG12_01465</name>
</gene>
<evidence type="ECO:0000313" key="3">
    <source>
        <dbReference type="Proteomes" id="UP000321408"/>
    </source>
</evidence>
<dbReference type="InterPro" id="IPR004155">
    <property type="entry name" value="PBS_lyase_HEAT"/>
</dbReference>
<reference evidence="2 3" key="2">
    <citation type="journal article" date="2024" name="Int. J. Syst. Evol. Microbiol.">
        <title>Promethearchaeum syntrophicum gen. nov., sp. nov., an anaerobic, obligately syntrophic archaeon, the first isolate of the lineage 'Asgard' archaea, and proposal of the new archaeal phylum Promethearchaeota phyl. nov. and kingdom Promethearchaeati regn. nov.</title>
        <authorList>
            <person name="Imachi H."/>
            <person name="Nobu M.K."/>
            <person name="Kato S."/>
            <person name="Takaki Y."/>
            <person name="Miyazaki M."/>
            <person name="Miyata M."/>
            <person name="Ogawara M."/>
            <person name="Saito Y."/>
            <person name="Sakai S."/>
            <person name="Tahara Y.O."/>
            <person name="Takano Y."/>
            <person name="Tasumi E."/>
            <person name="Uematsu K."/>
            <person name="Yoshimura T."/>
            <person name="Itoh T."/>
            <person name="Ohkuma M."/>
            <person name="Takai K."/>
        </authorList>
    </citation>
    <scope>NUCLEOTIDE SEQUENCE [LARGE SCALE GENOMIC DNA]</scope>
    <source>
        <strain evidence="2 3">MK-D1</strain>
    </source>
</reference>
<comment type="function">
    <text evidence="1">Catalyzes the hydroxylation of the N(6)-(4-aminobutyl)-L-lysine intermediate produced by deoxyhypusine synthase/DHPS on a critical lysine of the eukaryotic translation initiation factor 5A/eIF-5A. This is the second step of the post-translational modification of that lysine into an unusual amino acid residue named hypusine. Hypusination is unique to mature eIF-5A factor and is essential for its function.</text>
</comment>
<dbReference type="GO" id="GO:0016829">
    <property type="term" value="F:lyase activity"/>
    <property type="evidence" value="ECO:0007669"/>
    <property type="project" value="UniProtKB-KW"/>
</dbReference>
<evidence type="ECO:0000256" key="1">
    <source>
        <dbReference type="ARBA" id="ARBA00045876"/>
    </source>
</evidence>
<proteinExistence type="predicted"/>
<dbReference type="Pfam" id="PF13646">
    <property type="entry name" value="HEAT_2"/>
    <property type="match status" value="2"/>
</dbReference>
<dbReference type="EMBL" id="CP042905">
    <property type="protein sequence ID" value="QEE15639.1"/>
    <property type="molecule type" value="Genomic_DNA"/>
</dbReference>
<dbReference type="GeneID" id="41329459"/>
<dbReference type="SUPFAM" id="SSF48371">
    <property type="entry name" value="ARM repeat"/>
    <property type="match status" value="1"/>
</dbReference>
<dbReference type="OrthoDB" id="10495at2157"/>
<reference evidence="2 3" key="1">
    <citation type="journal article" date="2020" name="Nature">
        <title>Isolation of an archaeon at the prokaryote-eukaryote interface.</title>
        <authorList>
            <person name="Imachi H."/>
            <person name="Nobu M.K."/>
            <person name="Nakahara N."/>
            <person name="Morono Y."/>
            <person name="Ogawara M."/>
            <person name="Takaki Y."/>
            <person name="Takano Y."/>
            <person name="Uematsu K."/>
            <person name="Ikuta T."/>
            <person name="Ito M."/>
            <person name="Matsui Y."/>
            <person name="Miyazaki M."/>
            <person name="Murata K."/>
            <person name="Saito Y."/>
            <person name="Sakai S."/>
            <person name="Song C."/>
            <person name="Tasumi E."/>
            <person name="Yamanaka Y."/>
            <person name="Yamaguchi T."/>
            <person name="Kamagata Y."/>
            <person name="Tamaki H."/>
            <person name="Takai K."/>
        </authorList>
    </citation>
    <scope>NUCLEOTIDE SEQUENCE [LARGE SCALE GENOMIC DNA]</scope>
    <source>
        <strain evidence="2 3">MK-D1</strain>
    </source>
</reference>
<dbReference type="Proteomes" id="UP000321408">
    <property type="component" value="Chromosome"/>
</dbReference>